<dbReference type="InterPro" id="IPR050365">
    <property type="entry name" value="TIM50"/>
</dbReference>
<name>A0A815CAE8_ADIRI</name>
<dbReference type="AlphaFoldDB" id="A0A815CAE8"/>
<sequence>MTLHPRKLLVLDIDGTLVFAEDKSQVTHMEIEQNHHFELEEGSILVWKRPDIDEFLEWCLEQYDVGVWSASGSEYVHAVVDHIFPEHLRSKLKFIWTSSRCTRRYHQRSLDVYGVPFTIKKLRKLWRRKTNSYNRRNTLILDDSPSTYRENYGNAIPIASYAASSKDRELQRIKSLLETLILSNDVRTIHKLPE</sequence>
<evidence type="ECO:0000313" key="4">
    <source>
        <dbReference type="EMBL" id="CAF1432468.1"/>
    </source>
</evidence>
<evidence type="ECO:0000259" key="2">
    <source>
        <dbReference type="PROSITE" id="PS50969"/>
    </source>
</evidence>
<comment type="function">
    <text evidence="1">Essential component of the TIM23 complex, a complex that mediates the translocation of transit peptide-containing proteins across the mitochondrial inner membrane.</text>
</comment>
<accession>A0A815CAE8</accession>
<evidence type="ECO:0000313" key="5">
    <source>
        <dbReference type="Proteomes" id="UP000663828"/>
    </source>
</evidence>
<dbReference type="InterPro" id="IPR004274">
    <property type="entry name" value="FCP1_dom"/>
</dbReference>
<dbReference type="EMBL" id="CAJNOJ010000396">
    <property type="protein sequence ID" value="CAF1432468.1"/>
    <property type="molecule type" value="Genomic_DNA"/>
</dbReference>
<keyword evidence="1" id="KW-0809">Transit peptide</keyword>
<organism evidence="3 5">
    <name type="scientific">Adineta ricciae</name>
    <name type="common">Rotifer</name>
    <dbReference type="NCBI Taxonomy" id="249248"/>
    <lineage>
        <taxon>Eukaryota</taxon>
        <taxon>Metazoa</taxon>
        <taxon>Spiralia</taxon>
        <taxon>Gnathifera</taxon>
        <taxon>Rotifera</taxon>
        <taxon>Eurotatoria</taxon>
        <taxon>Bdelloidea</taxon>
        <taxon>Adinetida</taxon>
        <taxon>Adinetidae</taxon>
        <taxon>Adineta</taxon>
    </lineage>
</organism>
<dbReference type="Gene3D" id="3.40.50.1000">
    <property type="entry name" value="HAD superfamily/HAD-like"/>
    <property type="match status" value="1"/>
</dbReference>
<dbReference type="GO" id="GO:0015031">
    <property type="term" value="P:protein transport"/>
    <property type="evidence" value="ECO:0007669"/>
    <property type="project" value="UniProtKB-KW"/>
</dbReference>
<feature type="domain" description="FCP1 homology" evidence="2">
    <location>
        <begin position="2"/>
        <end position="180"/>
    </location>
</feature>
<keyword evidence="5" id="KW-1185">Reference proteome</keyword>
<comment type="subcellular location">
    <subcellularLocation>
        <location evidence="1">Mitochondrion inner membrane</location>
        <topology evidence="1">Single-pass membrane protein</topology>
    </subcellularLocation>
</comment>
<protein>
    <recommendedName>
        <fullName evidence="1">Mitochondrial import inner membrane translocase subunit TIM50</fullName>
    </recommendedName>
</protein>
<comment type="subunit">
    <text evidence="1">Component of the TIM23 complex.</text>
</comment>
<dbReference type="InterPro" id="IPR023214">
    <property type="entry name" value="HAD_sf"/>
</dbReference>
<dbReference type="Proteomes" id="UP000663828">
    <property type="component" value="Unassembled WGS sequence"/>
</dbReference>
<comment type="similarity">
    <text evidence="1">Belongs to the TIM50 family.</text>
</comment>
<keyword evidence="1" id="KW-0813">Transport</keyword>
<proteinExistence type="inferred from homology"/>
<evidence type="ECO:0000313" key="3">
    <source>
        <dbReference type="EMBL" id="CAF1284586.1"/>
    </source>
</evidence>
<dbReference type="PROSITE" id="PS50969">
    <property type="entry name" value="FCP1"/>
    <property type="match status" value="1"/>
</dbReference>
<dbReference type="InterPro" id="IPR036412">
    <property type="entry name" value="HAD-like_sf"/>
</dbReference>
<gene>
    <name evidence="4" type="ORF">EDS130_LOCUS38301</name>
    <name evidence="3" type="ORF">XAT740_LOCUS28002</name>
</gene>
<dbReference type="Proteomes" id="UP000663852">
    <property type="component" value="Unassembled WGS sequence"/>
</dbReference>
<keyword evidence="1" id="KW-0811">Translocation</keyword>
<dbReference type="Pfam" id="PF03031">
    <property type="entry name" value="NIF"/>
    <property type="match status" value="1"/>
</dbReference>
<reference evidence="3" key="1">
    <citation type="submission" date="2021-02" db="EMBL/GenBank/DDBJ databases">
        <authorList>
            <person name="Nowell W R."/>
        </authorList>
    </citation>
    <scope>NUCLEOTIDE SEQUENCE</scope>
</reference>
<dbReference type="GO" id="GO:0005744">
    <property type="term" value="C:TIM23 mitochondrial import inner membrane translocase complex"/>
    <property type="evidence" value="ECO:0007669"/>
    <property type="project" value="UniProtKB-UniRule"/>
</dbReference>
<keyword evidence="1" id="KW-0496">Mitochondrion</keyword>
<dbReference type="SUPFAM" id="SSF56784">
    <property type="entry name" value="HAD-like"/>
    <property type="match status" value="1"/>
</dbReference>
<evidence type="ECO:0000256" key="1">
    <source>
        <dbReference type="RuleBase" id="RU365079"/>
    </source>
</evidence>
<comment type="caution">
    <text evidence="3">The sequence shown here is derived from an EMBL/GenBank/DDBJ whole genome shotgun (WGS) entry which is preliminary data.</text>
</comment>
<dbReference type="OrthoDB" id="1711508at2759"/>
<keyword evidence="1" id="KW-0653">Protein transport</keyword>
<dbReference type="PANTHER" id="PTHR12210">
    <property type="entry name" value="DULLARD PROTEIN PHOSPHATASE"/>
    <property type="match status" value="1"/>
</dbReference>
<dbReference type="SMART" id="SM00577">
    <property type="entry name" value="CPDc"/>
    <property type="match status" value="1"/>
</dbReference>
<dbReference type="EMBL" id="CAJNOR010002369">
    <property type="protein sequence ID" value="CAF1284586.1"/>
    <property type="molecule type" value="Genomic_DNA"/>
</dbReference>